<evidence type="ECO:0000313" key="3">
    <source>
        <dbReference type="Proteomes" id="UP000831817"/>
    </source>
</evidence>
<reference evidence="2 3" key="1">
    <citation type="submission" date="2022-04" db="EMBL/GenBank/DDBJ databases">
        <title>Complete genome of Methanothermobacter tenebrarum strain RMAS.</title>
        <authorList>
            <person name="Nakamura K."/>
            <person name="Oshima K."/>
            <person name="Hattori M."/>
            <person name="Kamagata Y."/>
            <person name="Takamizawa K."/>
        </authorList>
    </citation>
    <scope>NUCLEOTIDE SEQUENCE [LARGE SCALE GENOMIC DNA]</scope>
    <source>
        <strain evidence="2 3">RMAS</strain>
        <plasmid evidence="2 3">pRMAS01</plasmid>
    </source>
</reference>
<gene>
    <name evidence="2" type="ORF">MTTB_p130</name>
</gene>
<keyword evidence="1" id="KW-0472">Membrane</keyword>
<name>A0ABM7YFU8_9EURY</name>
<keyword evidence="1" id="KW-1133">Transmembrane helix</keyword>
<sequence length="196" mass="22916">MKRIKKKILLHLRDGEHIAIRYKNIKEYMDLETGHEKIFLEHINPAKEIASEILSKLTKTTRNTIYKKYTTNEIVQEIKKKTKNRMILIIFNDLQQMSKSTMRIFLDILDNIQIFCSIRGKTEKYHMKILEKMMILSSPEDEIIDIKIPIVIFAGTLAFLTYLKIAMGLQGLVAYIILASVWFGTIIARTLLWIAK</sequence>
<dbReference type="GeneID" id="71966140"/>
<feature type="transmembrane region" description="Helical" evidence="1">
    <location>
        <begin position="172"/>
        <end position="195"/>
    </location>
</feature>
<organism evidence="2 3">
    <name type="scientific">Methanothermobacter tenebrarum</name>
    <dbReference type="NCBI Taxonomy" id="680118"/>
    <lineage>
        <taxon>Archaea</taxon>
        <taxon>Methanobacteriati</taxon>
        <taxon>Methanobacteriota</taxon>
        <taxon>Methanomada group</taxon>
        <taxon>Methanobacteria</taxon>
        <taxon>Methanobacteriales</taxon>
        <taxon>Methanobacteriaceae</taxon>
        <taxon>Methanothermobacter</taxon>
    </lineage>
</organism>
<geneLocation type="plasmid" evidence="2 3">
    <name>pRMAS01</name>
</geneLocation>
<proteinExistence type="predicted"/>
<accession>A0ABM7YFU8</accession>
<feature type="transmembrane region" description="Helical" evidence="1">
    <location>
        <begin position="148"/>
        <end position="166"/>
    </location>
</feature>
<keyword evidence="2" id="KW-0614">Plasmid</keyword>
<keyword evidence="1" id="KW-0812">Transmembrane</keyword>
<dbReference type="Proteomes" id="UP000831817">
    <property type="component" value="Plasmid pRMAS01"/>
</dbReference>
<evidence type="ECO:0000256" key="1">
    <source>
        <dbReference type="SAM" id="Phobius"/>
    </source>
</evidence>
<protein>
    <submittedName>
        <fullName evidence="2">Uncharacterized protein</fullName>
    </submittedName>
</protein>
<keyword evidence="3" id="KW-1185">Reference proteome</keyword>
<dbReference type="EMBL" id="AP025699">
    <property type="protein sequence ID" value="BDH80233.1"/>
    <property type="molecule type" value="Genomic_DNA"/>
</dbReference>
<dbReference type="RefSeq" id="WP_248565355.1">
    <property type="nucleotide sequence ID" value="NZ_AP025699.1"/>
</dbReference>
<evidence type="ECO:0000313" key="2">
    <source>
        <dbReference type="EMBL" id="BDH80233.1"/>
    </source>
</evidence>